<reference evidence="6 7" key="1">
    <citation type="submission" date="2020-05" db="EMBL/GenBank/DDBJ databases">
        <title>Complete closed genome sequence of Defluviicoccus vanus.</title>
        <authorList>
            <person name="Bessarab I."/>
            <person name="Arumugam K."/>
            <person name="Maszenan A.M."/>
            <person name="Seviour R.J."/>
            <person name="Williams R.B."/>
        </authorList>
    </citation>
    <scope>NUCLEOTIDE SEQUENCE [LARGE SCALE GENOMIC DNA]</scope>
    <source>
        <strain evidence="6 7">Ben 114</strain>
    </source>
</reference>
<evidence type="ECO:0000256" key="1">
    <source>
        <dbReference type="ARBA" id="ARBA00009018"/>
    </source>
</evidence>
<dbReference type="GO" id="GO:0015937">
    <property type="term" value="P:coenzyme A biosynthetic process"/>
    <property type="evidence" value="ECO:0007669"/>
    <property type="project" value="UniProtKB-UniRule"/>
</dbReference>
<protein>
    <recommendedName>
        <fullName evidence="5">Dephospho-CoA kinase</fullName>
        <ecNumber evidence="5">2.7.1.24</ecNumber>
    </recommendedName>
</protein>
<accession>A0A7H1N1T2</accession>
<evidence type="ECO:0000256" key="2">
    <source>
        <dbReference type="ARBA" id="ARBA00022741"/>
    </source>
</evidence>
<evidence type="ECO:0000313" key="7">
    <source>
        <dbReference type="Proteomes" id="UP000516369"/>
    </source>
</evidence>
<dbReference type="Pfam" id="PF01121">
    <property type="entry name" value="CoaE"/>
    <property type="match status" value="1"/>
</dbReference>
<dbReference type="PANTHER" id="PTHR10695">
    <property type="entry name" value="DEPHOSPHO-COA KINASE-RELATED"/>
    <property type="match status" value="1"/>
</dbReference>
<keyword evidence="3" id="KW-0067">ATP-binding</keyword>
<name>A0A7H1N1T2_9PROT</name>
<dbReference type="PROSITE" id="PS51219">
    <property type="entry name" value="DPCK"/>
    <property type="match status" value="1"/>
</dbReference>
<dbReference type="Proteomes" id="UP000516369">
    <property type="component" value="Chromosome"/>
</dbReference>
<evidence type="ECO:0000313" key="6">
    <source>
        <dbReference type="EMBL" id="QNT69668.1"/>
    </source>
</evidence>
<dbReference type="NCBIfam" id="TIGR00152">
    <property type="entry name" value="dephospho-CoA kinase"/>
    <property type="match status" value="1"/>
</dbReference>
<organism evidence="6 7">
    <name type="scientific">Defluviicoccus vanus</name>
    <dbReference type="NCBI Taxonomy" id="111831"/>
    <lineage>
        <taxon>Bacteria</taxon>
        <taxon>Pseudomonadati</taxon>
        <taxon>Pseudomonadota</taxon>
        <taxon>Alphaproteobacteria</taxon>
        <taxon>Rhodospirillales</taxon>
        <taxon>Rhodospirillaceae</taxon>
        <taxon>Defluviicoccus</taxon>
    </lineage>
</organism>
<evidence type="ECO:0000256" key="4">
    <source>
        <dbReference type="ARBA" id="ARBA00022993"/>
    </source>
</evidence>
<dbReference type="EMBL" id="CP053923">
    <property type="protein sequence ID" value="QNT69668.1"/>
    <property type="molecule type" value="Genomic_DNA"/>
</dbReference>
<comment type="similarity">
    <text evidence="1">Belongs to the CoaE family.</text>
</comment>
<keyword evidence="4" id="KW-0173">Coenzyme A biosynthesis</keyword>
<keyword evidence="6" id="KW-0418">Kinase</keyword>
<keyword evidence="6" id="KW-0808">Transferase</keyword>
<dbReference type="AlphaFoldDB" id="A0A7H1N1T2"/>
<dbReference type="KEGG" id="dvn:HQ394_10460"/>
<dbReference type="SUPFAM" id="SSF52540">
    <property type="entry name" value="P-loop containing nucleoside triphosphate hydrolases"/>
    <property type="match status" value="1"/>
</dbReference>
<dbReference type="EC" id="2.7.1.24" evidence="5"/>
<evidence type="ECO:0000256" key="3">
    <source>
        <dbReference type="ARBA" id="ARBA00022840"/>
    </source>
</evidence>
<evidence type="ECO:0000256" key="5">
    <source>
        <dbReference type="NCBIfam" id="TIGR00152"/>
    </source>
</evidence>
<keyword evidence="2" id="KW-0547">Nucleotide-binding</keyword>
<gene>
    <name evidence="6" type="primary">coaE</name>
    <name evidence="6" type="ORF">HQ394_10460</name>
</gene>
<dbReference type="GO" id="GO:0005737">
    <property type="term" value="C:cytoplasm"/>
    <property type="evidence" value="ECO:0007669"/>
    <property type="project" value="UniProtKB-UniRule"/>
</dbReference>
<dbReference type="CDD" id="cd02022">
    <property type="entry name" value="DPCK"/>
    <property type="match status" value="1"/>
</dbReference>
<dbReference type="PANTHER" id="PTHR10695:SF46">
    <property type="entry name" value="BIFUNCTIONAL COENZYME A SYNTHASE-RELATED"/>
    <property type="match status" value="1"/>
</dbReference>
<dbReference type="GO" id="GO:0004140">
    <property type="term" value="F:dephospho-CoA kinase activity"/>
    <property type="evidence" value="ECO:0007669"/>
    <property type="project" value="UniProtKB-UniRule"/>
</dbReference>
<proteinExistence type="inferred from homology"/>
<dbReference type="InterPro" id="IPR027417">
    <property type="entry name" value="P-loop_NTPase"/>
</dbReference>
<dbReference type="GO" id="GO:0005524">
    <property type="term" value="F:ATP binding"/>
    <property type="evidence" value="ECO:0007669"/>
    <property type="project" value="UniProtKB-KW"/>
</dbReference>
<dbReference type="Gene3D" id="3.40.50.300">
    <property type="entry name" value="P-loop containing nucleotide triphosphate hydrolases"/>
    <property type="match status" value="1"/>
</dbReference>
<keyword evidence="7" id="KW-1185">Reference proteome</keyword>
<sequence>MDRTLLGARVFADATLLHRLEQILHPLVREARERFLALERRRGTPLVVLDIPLLYETSSERTCDAVAVVSAPLFLQWQRLRHRPNFSEARVVAILARQLPDAQKRRRADFVIPSGLGKALTRQHIAHIVATLVRGGAGHCDALPVDRARRHQVSKSHA</sequence>
<dbReference type="InterPro" id="IPR001977">
    <property type="entry name" value="Depp_CoAkinase"/>
</dbReference>